<keyword evidence="4" id="KW-1185">Reference proteome</keyword>
<feature type="transmembrane region" description="Helical" evidence="2">
    <location>
        <begin position="47"/>
        <end position="67"/>
    </location>
</feature>
<protein>
    <submittedName>
        <fullName evidence="3">GntP family permease</fullName>
    </submittedName>
</protein>
<name>A0ABP8W217_9ACTN</name>
<dbReference type="NCBIfam" id="TIGR00791">
    <property type="entry name" value="gntP"/>
    <property type="match status" value="1"/>
</dbReference>
<accession>A0ABP8W217</accession>
<reference evidence="4" key="1">
    <citation type="journal article" date="2019" name="Int. J. Syst. Evol. Microbiol.">
        <title>The Global Catalogue of Microorganisms (GCM) 10K type strain sequencing project: providing services to taxonomists for standard genome sequencing and annotation.</title>
        <authorList>
            <consortium name="The Broad Institute Genomics Platform"/>
            <consortium name="The Broad Institute Genome Sequencing Center for Infectious Disease"/>
            <person name="Wu L."/>
            <person name="Ma J."/>
        </authorList>
    </citation>
    <scope>NUCLEOTIDE SEQUENCE [LARGE SCALE GENOMIC DNA]</scope>
    <source>
        <strain evidence="4">JCM 18127</strain>
    </source>
</reference>
<feature type="transmembrane region" description="Helical" evidence="2">
    <location>
        <begin position="331"/>
        <end position="351"/>
    </location>
</feature>
<feature type="transmembrane region" description="Helical" evidence="2">
    <location>
        <begin position="363"/>
        <end position="384"/>
    </location>
</feature>
<feature type="transmembrane region" description="Helical" evidence="2">
    <location>
        <begin position="404"/>
        <end position="422"/>
    </location>
</feature>
<evidence type="ECO:0000313" key="3">
    <source>
        <dbReference type="EMBL" id="GAA4679176.1"/>
    </source>
</evidence>
<feature type="transmembrane region" description="Helical" evidence="2">
    <location>
        <begin position="72"/>
        <end position="90"/>
    </location>
</feature>
<dbReference type="Proteomes" id="UP001500621">
    <property type="component" value="Unassembled WGS sequence"/>
</dbReference>
<evidence type="ECO:0000313" key="4">
    <source>
        <dbReference type="Proteomes" id="UP001500621"/>
    </source>
</evidence>
<dbReference type="EMBL" id="BAABIM010000001">
    <property type="protein sequence ID" value="GAA4679176.1"/>
    <property type="molecule type" value="Genomic_DNA"/>
</dbReference>
<feature type="transmembrane region" description="Helical" evidence="2">
    <location>
        <begin position="146"/>
        <end position="176"/>
    </location>
</feature>
<feature type="region of interest" description="Disordered" evidence="1">
    <location>
        <begin position="1"/>
        <end position="21"/>
    </location>
</feature>
<dbReference type="PANTHER" id="PTHR30354:SF25">
    <property type="entry name" value="INNER MEMBRANE PERMEASE YGBN"/>
    <property type="match status" value="1"/>
</dbReference>
<proteinExistence type="predicted"/>
<dbReference type="Pfam" id="PF02447">
    <property type="entry name" value="GntP_permease"/>
    <property type="match status" value="1"/>
</dbReference>
<gene>
    <name evidence="3" type="ORF">GCM10023226_15650</name>
</gene>
<dbReference type="InterPro" id="IPR003474">
    <property type="entry name" value="Glcn_transporter"/>
</dbReference>
<feature type="transmembrane region" description="Helical" evidence="2">
    <location>
        <begin position="221"/>
        <end position="240"/>
    </location>
</feature>
<dbReference type="PANTHER" id="PTHR30354">
    <property type="entry name" value="GNT FAMILY GLUCONATE TRANSPORTER"/>
    <property type="match status" value="1"/>
</dbReference>
<sequence>MPVTVGGGSDSPVAPTGADAPGHHGIRHVDVGHCGGMDPLEPAYPTAVMLLIAAAAVAVLLVLIVLVRLHAFLALVLVSLLTGLAAGIPVADVPAVMLQFFGSTLGGVALLVALGVMLGRILELTGGAQVLADTLVGRFGEKRAPFALGVAALIFGFPIFFDAGLVVFLPIILTVARRFGGSLLYYALPAAGAFAAMHAIVPPHPGPVAAGDAIGADLGLVLLLGVPVALVSWYVGVYLFSRYVGARIEVSTADLIFGEERDSAGRTAAQGAEAGSGSAGGVATRRQAPSFGVVLGLLLLPMVLISFNTVLDTLLTAGTIEQSTPVDLLMVLGNTPVALLITLLAAMALLGSRVGSRSELQGVVDDALAPICSIILITGAGGMFGGVLRTSGIGSSLTSSLSDVGIPLLLQAFLIATALRVAQGSATVALTTTAGLIATQAEGAGAVQLAALVFAIAGGSTVLSHVNDSGFWLVSRFFGMDERTTLRTWTVMETTLGLMMFGCAALLWVAG</sequence>
<comment type="caution">
    <text evidence="3">The sequence shown here is derived from an EMBL/GenBank/DDBJ whole genome shotgun (WGS) entry which is preliminary data.</text>
</comment>
<keyword evidence="2" id="KW-0472">Membrane</keyword>
<evidence type="ECO:0000256" key="1">
    <source>
        <dbReference type="SAM" id="MobiDB-lite"/>
    </source>
</evidence>
<keyword evidence="2" id="KW-0812">Transmembrane</keyword>
<feature type="transmembrane region" description="Helical" evidence="2">
    <location>
        <begin position="486"/>
        <end position="510"/>
    </location>
</feature>
<evidence type="ECO:0000256" key="2">
    <source>
        <dbReference type="SAM" id="Phobius"/>
    </source>
</evidence>
<feature type="transmembrane region" description="Helical" evidence="2">
    <location>
        <begin position="291"/>
        <end position="311"/>
    </location>
</feature>
<feature type="transmembrane region" description="Helical" evidence="2">
    <location>
        <begin position="443"/>
        <end position="466"/>
    </location>
</feature>
<organism evidence="3 4">
    <name type="scientific">Nocardioides nanhaiensis</name>
    <dbReference type="NCBI Taxonomy" id="1476871"/>
    <lineage>
        <taxon>Bacteria</taxon>
        <taxon>Bacillati</taxon>
        <taxon>Actinomycetota</taxon>
        <taxon>Actinomycetes</taxon>
        <taxon>Propionibacteriales</taxon>
        <taxon>Nocardioidaceae</taxon>
        <taxon>Nocardioides</taxon>
    </lineage>
</organism>
<keyword evidence="2" id="KW-1133">Transmembrane helix</keyword>
<feature type="transmembrane region" description="Helical" evidence="2">
    <location>
        <begin position="183"/>
        <end position="201"/>
    </location>
</feature>